<keyword evidence="13" id="KW-1185">Reference proteome</keyword>
<dbReference type="SUPFAM" id="SSF49265">
    <property type="entry name" value="Fibronectin type III"/>
    <property type="match status" value="1"/>
</dbReference>
<keyword evidence="6" id="KW-0378">Hydrolase</keyword>
<dbReference type="InterPro" id="IPR013378">
    <property type="entry name" value="InlB-like_B-rpt"/>
</dbReference>
<feature type="chain" id="PRO_5032996698" evidence="9">
    <location>
        <begin position="37"/>
        <end position="356"/>
    </location>
</feature>
<evidence type="ECO:0000313" key="12">
    <source>
        <dbReference type="EMBL" id="MBC2889032.1"/>
    </source>
</evidence>
<evidence type="ECO:0000256" key="6">
    <source>
        <dbReference type="ARBA" id="ARBA00023295"/>
    </source>
</evidence>
<evidence type="ECO:0000313" key="13">
    <source>
        <dbReference type="Proteomes" id="UP000587396"/>
    </source>
</evidence>
<dbReference type="Pfam" id="PF18998">
    <property type="entry name" value="Flg_new_2"/>
    <property type="match status" value="1"/>
</dbReference>
<dbReference type="RefSeq" id="WP_185904919.1">
    <property type="nucleotide sequence ID" value="NZ_JACMSE010000003.1"/>
</dbReference>
<keyword evidence="5" id="KW-0572">Peptidoglycan-anchor</keyword>
<dbReference type="InterPro" id="IPR019931">
    <property type="entry name" value="LPXTG_anchor"/>
</dbReference>
<keyword evidence="6" id="KW-0326">Glycosidase</keyword>
<dbReference type="NCBIfam" id="TIGR02543">
    <property type="entry name" value="List_Bact_rpt"/>
    <property type="match status" value="1"/>
</dbReference>
<keyword evidence="8" id="KW-0812">Transmembrane</keyword>
<feature type="compositionally biased region" description="Low complexity" evidence="7">
    <location>
        <begin position="305"/>
        <end position="324"/>
    </location>
</feature>
<comment type="caution">
    <text evidence="12">The sequence shown here is derived from an EMBL/GenBank/DDBJ whole genome shotgun (WGS) entry which is preliminary data.</text>
</comment>
<feature type="signal peptide" evidence="9">
    <location>
        <begin position="1"/>
        <end position="36"/>
    </location>
</feature>
<dbReference type="InterPro" id="IPR042229">
    <property type="entry name" value="Listeria/Bacterioides_rpt_sf"/>
</dbReference>
<evidence type="ECO:0000256" key="3">
    <source>
        <dbReference type="ARBA" id="ARBA00022525"/>
    </source>
</evidence>
<dbReference type="CDD" id="cd00063">
    <property type="entry name" value="FN3"/>
    <property type="match status" value="1"/>
</dbReference>
<protein>
    <submittedName>
        <fullName evidence="12">InlB B-repeat-containing protein</fullName>
    </submittedName>
</protein>
<proteinExistence type="predicted"/>
<keyword evidence="4 9" id="KW-0732">Signal</keyword>
<dbReference type="Proteomes" id="UP000587396">
    <property type="component" value="Unassembled WGS sequence"/>
</dbReference>
<dbReference type="AlphaFoldDB" id="A0A842JA63"/>
<sequence length="356" mass="37499">MHRTRTLPSSSLARGALALLLALLLGLSLLPPTANAEPSAGTDALIDPPGNLQAVAAHDHIELTWDSVGNAERYSIYRSGSSTGPWDLLADNLTETSYEDYYNIFPDYPYYYYVTAFYGEVESAPSTIASVTWPAPVQTYPLTYVRNYTPEDAWFTPGGDFAEGDPVSPSSAASVGLLQDDYTRSGYRFLGWSTDRSAIQGSMAAFDMPNAAVSLYAVWAPEFAVVYDGNGNDGGIVPADAAAYLENETVTVATDEPTRDGYTFAGWTADHDGKVYRAGDTFAMPKGGARLVANWTPKAAGPHDQNQAARPSAPANASAAGPLPKAGDGAAPLALALAALTALGASGALVARRKAK</sequence>
<organism evidence="12 13">
    <name type="scientific">Gordonibacter massiliensis</name>
    <name type="common">ex Traore et al. 2017</name>
    <dbReference type="NCBI Taxonomy" id="1841863"/>
    <lineage>
        <taxon>Bacteria</taxon>
        <taxon>Bacillati</taxon>
        <taxon>Actinomycetota</taxon>
        <taxon>Coriobacteriia</taxon>
        <taxon>Eggerthellales</taxon>
        <taxon>Eggerthellaceae</taxon>
        <taxon>Gordonibacter</taxon>
    </lineage>
</organism>
<dbReference type="Gene3D" id="2.60.40.10">
    <property type="entry name" value="Immunoglobulins"/>
    <property type="match status" value="1"/>
</dbReference>
<evidence type="ECO:0000259" key="11">
    <source>
        <dbReference type="PROSITE" id="PS50853"/>
    </source>
</evidence>
<evidence type="ECO:0000256" key="5">
    <source>
        <dbReference type="ARBA" id="ARBA00023088"/>
    </source>
</evidence>
<dbReference type="PROSITE" id="PS50853">
    <property type="entry name" value="FN3"/>
    <property type="match status" value="1"/>
</dbReference>
<keyword evidence="3" id="KW-0964">Secreted</keyword>
<dbReference type="Pfam" id="PF09479">
    <property type="entry name" value="Flg_new"/>
    <property type="match status" value="1"/>
</dbReference>
<evidence type="ECO:0000256" key="2">
    <source>
        <dbReference type="ARBA" id="ARBA00022512"/>
    </source>
</evidence>
<dbReference type="InterPro" id="IPR036116">
    <property type="entry name" value="FN3_sf"/>
</dbReference>
<keyword evidence="8" id="KW-0472">Membrane</keyword>
<evidence type="ECO:0000256" key="8">
    <source>
        <dbReference type="SAM" id="Phobius"/>
    </source>
</evidence>
<feature type="domain" description="Gram-positive cocci surface proteins LPxTG" evidence="10">
    <location>
        <begin position="323"/>
        <end position="356"/>
    </location>
</feature>
<comment type="subcellular location">
    <subcellularLocation>
        <location evidence="1">Cell envelope</location>
    </subcellularLocation>
</comment>
<reference evidence="12 13" key="1">
    <citation type="submission" date="2020-08" db="EMBL/GenBank/DDBJ databases">
        <authorList>
            <person name="Liu C."/>
            <person name="Sun Q."/>
        </authorList>
    </citation>
    <scope>NUCLEOTIDE SEQUENCE [LARGE SCALE GENOMIC DNA]</scope>
    <source>
        <strain evidence="12 13">N22</strain>
    </source>
</reference>
<dbReference type="InterPro" id="IPR044060">
    <property type="entry name" value="Bacterial_rp_domain"/>
</dbReference>
<dbReference type="EMBL" id="JACMSE010000003">
    <property type="protein sequence ID" value="MBC2889032.1"/>
    <property type="molecule type" value="Genomic_DNA"/>
</dbReference>
<dbReference type="GO" id="GO:0030313">
    <property type="term" value="C:cell envelope"/>
    <property type="evidence" value="ECO:0007669"/>
    <property type="project" value="UniProtKB-SubCell"/>
</dbReference>
<dbReference type="PROSITE" id="PS50847">
    <property type="entry name" value="GRAM_POS_ANCHORING"/>
    <property type="match status" value="1"/>
</dbReference>
<dbReference type="GO" id="GO:0016798">
    <property type="term" value="F:hydrolase activity, acting on glycosyl bonds"/>
    <property type="evidence" value="ECO:0007669"/>
    <property type="project" value="UniProtKB-KW"/>
</dbReference>
<evidence type="ECO:0000256" key="4">
    <source>
        <dbReference type="ARBA" id="ARBA00022729"/>
    </source>
</evidence>
<accession>A0A842JA63</accession>
<evidence type="ECO:0000256" key="1">
    <source>
        <dbReference type="ARBA" id="ARBA00004196"/>
    </source>
</evidence>
<evidence type="ECO:0000256" key="7">
    <source>
        <dbReference type="SAM" id="MobiDB-lite"/>
    </source>
</evidence>
<feature type="region of interest" description="Disordered" evidence="7">
    <location>
        <begin position="296"/>
        <end position="324"/>
    </location>
</feature>
<keyword evidence="2" id="KW-0134">Cell wall</keyword>
<gene>
    <name evidence="12" type="ORF">H7313_06670</name>
</gene>
<feature type="domain" description="Fibronectin type-III" evidence="11">
    <location>
        <begin position="48"/>
        <end position="136"/>
    </location>
</feature>
<feature type="transmembrane region" description="Helical" evidence="8">
    <location>
        <begin position="330"/>
        <end position="351"/>
    </location>
</feature>
<evidence type="ECO:0000256" key="9">
    <source>
        <dbReference type="SAM" id="SignalP"/>
    </source>
</evidence>
<dbReference type="InterPro" id="IPR003961">
    <property type="entry name" value="FN3_dom"/>
</dbReference>
<evidence type="ECO:0000259" key="10">
    <source>
        <dbReference type="PROSITE" id="PS50847"/>
    </source>
</evidence>
<dbReference type="Gene3D" id="2.60.40.4270">
    <property type="entry name" value="Listeria-Bacteroides repeat domain"/>
    <property type="match status" value="2"/>
</dbReference>
<keyword evidence="8" id="KW-1133">Transmembrane helix</keyword>
<dbReference type="InterPro" id="IPR013783">
    <property type="entry name" value="Ig-like_fold"/>
</dbReference>
<dbReference type="GO" id="GO:0005975">
    <property type="term" value="P:carbohydrate metabolic process"/>
    <property type="evidence" value="ECO:0007669"/>
    <property type="project" value="UniProtKB-ARBA"/>
</dbReference>
<name>A0A842JA63_9ACTN</name>